<dbReference type="PANTHER" id="PTHR24121">
    <property type="entry name" value="NO MECHANORECEPTOR POTENTIAL C, ISOFORM D-RELATED"/>
    <property type="match status" value="1"/>
</dbReference>
<dbReference type="SUPFAM" id="SSF48403">
    <property type="entry name" value="Ankyrin repeat"/>
    <property type="match status" value="1"/>
</dbReference>
<dbReference type="Proteomes" id="UP001227230">
    <property type="component" value="Chromosome 12"/>
</dbReference>
<accession>A0ABY9CXA2</accession>
<evidence type="ECO:0000313" key="2">
    <source>
        <dbReference type="EMBL" id="WJZ99295.1"/>
    </source>
</evidence>
<protein>
    <submittedName>
        <fullName evidence="2">Uncharacterized protein</fullName>
    </submittedName>
</protein>
<keyword evidence="1" id="KW-0040">ANK repeat</keyword>
<proteinExistence type="predicted"/>
<dbReference type="PROSITE" id="PS50088">
    <property type="entry name" value="ANK_REPEAT"/>
    <property type="match status" value="1"/>
</dbReference>
<dbReference type="PROSITE" id="PS50297">
    <property type="entry name" value="ANK_REP_REGION"/>
    <property type="match status" value="1"/>
</dbReference>
<evidence type="ECO:0000313" key="3">
    <source>
        <dbReference type="Proteomes" id="UP001227230"/>
    </source>
</evidence>
<name>A0ABY9CXA2_VITVI</name>
<dbReference type="Pfam" id="PF12796">
    <property type="entry name" value="Ank_2"/>
    <property type="match status" value="1"/>
</dbReference>
<sequence length="195" mass="21351">MAEKRDQVESSVALGAGMTRISSDSEMEGSVRAIAQNRELAWTPYPRNVSATPILKLPAPADEDVEPGILMDSHLYKQAIQGDLDGFIQILRSISSKKELQHEEILSQVSPGNNTCLHIAVSFGHYELAKYIVGRCSDLIKEQNSQGDTALHIAARKKDLSFVKFLMDSCPSGSAASRDVEKAEHSLLRISKATK</sequence>
<gene>
    <name evidence="2" type="ORF">VitviT2T_017751</name>
</gene>
<keyword evidence="3" id="KW-1185">Reference proteome</keyword>
<dbReference type="InterPro" id="IPR002110">
    <property type="entry name" value="Ankyrin_rpt"/>
</dbReference>
<dbReference type="EMBL" id="CP126659">
    <property type="protein sequence ID" value="WJZ99295.1"/>
    <property type="molecule type" value="Genomic_DNA"/>
</dbReference>
<dbReference type="InterPro" id="IPR036770">
    <property type="entry name" value="Ankyrin_rpt-contain_sf"/>
</dbReference>
<feature type="repeat" description="ANK" evidence="1">
    <location>
        <begin position="146"/>
        <end position="168"/>
    </location>
</feature>
<reference evidence="2 3" key="1">
    <citation type="journal article" date="2023" name="Hortic Res">
        <title>The complete reference genome for grapevine (Vitis vinifera L.) genetics and breeding.</title>
        <authorList>
            <person name="Shi X."/>
            <person name="Cao S."/>
            <person name="Wang X."/>
            <person name="Huang S."/>
            <person name="Wang Y."/>
            <person name="Liu Z."/>
            <person name="Liu W."/>
            <person name="Leng X."/>
            <person name="Peng Y."/>
            <person name="Wang N."/>
            <person name="Wang Y."/>
            <person name="Ma Z."/>
            <person name="Xu X."/>
            <person name="Zhang F."/>
            <person name="Xue H."/>
            <person name="Zhong H."/>
            <person name="Wang Y."/>
            <person name="Zhang K."/>
            <person name="Velt A."/>
            <person name="Avia K."/>
            <person name="Holtgrawe D."/>
            <person name="Grimplet J."/>
            <person name="Matus J.T."/>
            <person name="Ware D."/>
            <person name="Wu X."/>
            <person name="Wang H."/>
            <person name="Liu C."/>
            <person name="Fang Y."/>
            <person name="Rustenholz C."/>
            <person name="Cheng Z."/>
            <person name="Xiao H."/>
            <person name="Zhou Y."/>
        </authorList>
    </citation>
    <scope>NUCLEOTIDE SEQUENCE [LARGE SCALE GENOMIC DNA]</scope>
    <source>
        <strain evidence="3">cv. Pinot noir / PN40024</strain>
        <tissue evidence="2">Leaf</tissue>
    </source>
</reference>
<dbReference type="SMART" id="SM00248">
    <property type="entry name" value="ANK"/>
    <property type="match status" value="2"/>
</dbReference>
<organism evidence="2 3">
    <name type="scientific">Vitis vinifera</name>
    <name type="common">Grape</name>
    <dbReference type="NCBI Taxonomy" id="29760"/>
    <lineage>
        <taxon>Eukaryota</taxon>
        <taxon>Viridiplantae</taxon>
        <taxon>Streptophyta</taxon>
        <taxon>Embryophyta</taxon>
        <taxon>Tracheophyta</taxon>
        <taxon>Spermatophyta</taxon>
        <taxon>Magnoliopsida</taxon>
        <taxon>eudicotyledons</taxon>
        <taxon>Gunneridae</taxon>
        <taxon>Pentapetalae</taxon>
        <taxon>rosids</taxon>
        <taxon>Vitales</taxon>
        <taxon>Vitaceae</taxon>
        <taxon>Viteae</taxon>
        <taxon>Vitis</taxon>
    </lineage>
</organism>
<dbReference type="PANTHER" id="PTHR24121:SF21">
    <property type="entry name" value="ANKYRIN REPEAT FAMILY PROTEIN"/>
    <property type="match status" value="1"/>
</dbReference>
<evidence type="ECO:0000256" key="1">
    <source>
        <dbReference type="PROSITE-ProRule" id="PRU00023"/>
    </source>
</evidence>
<dbReference type="Gene3D" id="1.25.40.20">
    <property type="entry name" value="Ankyrin repeat-containing domain"/>
    <property type="match status" value="1"/>
</dbReference>